<dbReference type="Pfam" id="PF02622">
    <property type="entry name" value="DUF179"/>
    <property type="match status" value="1"/>
</dbReference>
<dbReference type="PANTHER" id="PTHR30327:SF1">
    <property type="entry name" value="UPF0301 PROTEIN YQGE"/>
    <property type="match status" value="1"/>
</dbReference>
<name>A0A2Z4ADP3_9BACT</name>
<reference evidence="2 3" key="1">
    <citation type="submission" date="2018-06" db="EMBL/GenBank/DDBJ databases">
        <title>Draft Genome Sequence of a Novel Marine Bacterium Related to the Verrucomicrobia.</title>
        <authorList>
            <person name="Vosseberg J."/>
            <person name="Martijn J."/>
            <person name="Ettema T.J.G."/>
        </authorList>
    </citation>
    <scope>NUCLEOTIDE SEQUENCE [LARGE SCALE GENOMIC DNA]</scope>
    <source>
        <strain evidence="2">TARA_B100001123</strain>
    </source>
</reference>
<dbReference type="PANTHER" id="PTHR30327">
    <property type="entry name" value="UNCHARACTERIZED PROTEIN YQGE"/>
    <property type="match status" value="1"/>
</dbReference>
<dbReference type="Proteomes" id="UP000247465">
    <property type="component" value="Chromosome"/>
</dbReference>
<dbReference type="GO" id="GO:0005829">
    <property type="term" value="C:cytosol"/>
    <property type="evidence" value="ECO:0007669"/>
    <property type="project" value="TreeGrafter"/>
</dbReference>
<dbReference type="KEGG" id="mtar:DF168_01618"/>
<evidence type="ECO:0000313" key="3">
    <source>
        <dbReference type="Proteomes" id="UP000247465"/>
    </source>
</evidence>
<organism evidence="2 3">
    <name type="scientific">Candidatus Moanibacter tarae</name>
    <dbReference type="NCBI Taxonomy" id="2200854"/>
    <lineage>
        <taxon>Bacteria</taxon>
        <taxon>Pseudomonadati</taxon>
        <taxon>Verrucomicrobiota</taxon>
        <taxon>Opitutia</taxon>
        <taxon>Puniceicoccales</taxon>
        <taxon>Puniceicoccales incertae sedis</taxon>
        <taxon>Candidatus Moanibacter</taxon>
    </lineage>
</organism>
<dbReference type="AlphaFoldDB" id="A0A2Z4ADP3"/>
<evidence type="ECO:0000313" key="2">
    <source>
        <dbReference type="EMBL" id="AWT60409.1"/>
    </source>
</evidence>
<dbReference type="Gene3D" id="3.40.1740.10">
    <property type="entry name" value="VC0467-like"/>
    <property type="match status" value="1"/>
</dbReference>
<evidence type="ECO:0008006" key="4">
    <source>
        <dbReference type="Google" id="ProtNLM"/>
    </source>
</evidence>
<dbReference type="EMBL" id="CP029803">
    <property type="protein sequence ID" value="AWT60409.1"/>
    <property type="molecule type" value="Genomic_DNA"/>
</dbReference>
<accession>A0A2Z4ADP3</accession>
<dbReference type="SUPFAM" id="SSF143456">
    <property type="entry name" value="VC0467-like"/>
    <property type="match status" value="1"/>
</dbReference>
<evidence type="ECO:0000256" key="1">
    <source>
        <dbReference type="ARBA" id="ARBA00009600"/>
    </source>
</evidence>
<gene>
    <name evidence="2" type="ORF">DF168_01618</name>
</gene>
<protein>
    <recommendedName>
        <fullName evidence="4">YqgE/AlgH family protein</fullName>
    </recommendedName>
</protein>
<dbReference type="InterPro" id="IPR003774">
    <property type="entry name" value="AlgH-like"/>
</dbReference>
<proteinExistence type="inferred from homology"/>
<comment type="similarity">
    <text evidence="1">Belongs to the UPF0301 (AlgH) family.</text>
</comment>
<sequence length="190" mass="20876">MKDLGEFPANHSGSLVVAHPKLRDINFGRTVILINNHSHEEGALGVVINRPLGTTLGCYNKQFANSPLGKVPLYSGGPVDSGSLILTAWKWGDSGEFRGDFAVTTDRAESLLEENQNLEVRGFIGYAGWKPGQIEEELGKDTWIVSPIIRTLIENLKGIDLWKGILDSLCPEMEFLVDFIARAPIDPSMN</sequence>